<keyword evidence="4" id="KW-1185">Reference proteome</keyword>
<dbReference type="InterPro" id="IPR000198">
    <property type="entry name" value="RhoGAP_dom"/>
</dbReference>
<dbReference type="PANTHER" id="PTHR15670:SF5">
    <property type="entry name" value="RHO GTPASE-ACTIVATING PROTEIN 11A ISOFORM X1"/>
    <property type="match status" value="1"/>
</dbReference>
<feature type="compositionally biased region" description="Basic residues" evidence="1">
    <location>
        <begin position="433"/>
        <end position="449"/>
    </location>
</feature>
<proteinExistence type="predicted"/>
<evidence type="ECO:0000313" key="3">
    <source>
        <dbReference type="EMBL" id="KAG8552701.1"/>
    </source>
</evidence>
<gene>
    <name evidence="3" type="ORF">GDO81_003009</name>
</gene>
<dbReference type="GO" id="GO:0005096">
    <property type="term" value="F:GTPase activator activity"/>
    <property type="evidence" value="ECO:0007669"/>
    <property type="project" value="TreeGrafter"/>
</dbReference>
<dbReference type="Gene3D" id="1.10.555.10">
    <property type="entry name" value="Rho GTPase activation protein"/>
    <property type="match status" value="1"/>
</dbReference>
<reference evidence="3" key="1">
    <citation type="thesis" date="2020" institute="ProQuest LLC" country="789 East Eisenhower Parkway, Ann Arbor, MI, USA">
        <title>Comparative Genomics and Chromosome Evolution.</title>
        <authorList>
            <person name="Mudd A.B."/>
        </authorList>
    </citation>
    <scope>NUCLEOTIDE SEQUENCE</scope>
    <source>
        <strain evidence="3">237g6f4</strain>
        <tissue evidence="3">Blood</tissue>
    </source>
</reference>
<dbReference type="PROSITE" id="PS50238">
    <property type="entry name" value="RHOGAP"/>
    <property type="match status" value="1"/>
</dbReference>
<feature type="region of interest" description="Disordered" evidence="1">
    <location>
        <begin position="376"/>
        <end position="460"/>
    </location>
</feature>
<protein>
    <recommendedName>
        <fullName evidence="2">Rho-GAP domain-containing protein</fullName>
    </recommendedName>
</protein>
<feature type="compositionally biased region" description="Basic and acidic residues" evidence="1">
    <location>
        <begin position="586"/>
        <end position="603"/>
    </location>
</feature>
<accession>A0AAV6ZUD0</accession>
<dbReference type="SMART" id="SM00324">
    <property type="entry name" value="RhoGAP"/>
    <property type="match status" value="1"/>
</dbReference>
<comment type="caution">
    <text evidence="3">The sequence shown here is derived from an EMBL/GenBank/DDBJ whole genome shotgun (WGS) entry which is preliminary data.</text>
</comment>
<evidence type="ECO:0000256" key="1">
    <source>
        <dbReference type="SAM" id="MobiDB-lite"/>
    </source>
</evidence>
<name>A0AAV6ZUD0_ENGPU</name>
<dbReference type="PANTHER" id="PTHR15670">
    <property type="entry name" value="RHO GTPASE ACTIVATING PROTEIN 11A"/>
    <property type="match status" value="1"/>
</dbReference>
<evidence type="ECO:0000259" key="2">
    <source>
        <dbReference type="PROSITE" id="PS50238"/>
    </source>
</evidence>
<dbReference type="InterPro" id="IPR008936">
    <property type="entry name" value="Rho_GTPase_activation_prot"/>
</dbReference>
<feature type="domain" description="Rho-GAP" evidence="2">
    <location>
        <begin position="91"/>
        <end position="279"/>
    </location>
</feature>
<sequence length="839" mass="93264">MWIFPVSQYTGIHPGSSSLLRGSERGFLPEFNAVQLFDSGNRIRDPRRPLLDIMRATGPSVVIIQHLKSLGIKLRMPKKTRKNSNGEIFGVPLQSLPLSNEGQIPQFVVDVCQFLSCHLDTEGLFRKSGSVNRIKTLKAQLESGESGLTSAQPGDVAALLKQFFRELPHPLLTPELQDPLCQIQQSLSEEEKASATALVTCLLPSIHGETLRYLCTFLQRVASRSTENRMDSGNLSIVLAPSLFSNSNLAEKLTLATEKQLQLQAAAIQSLIDNAQDIGQLPTFIREKLSVPCDLVEEDSVIQNSEGVRRRRRRSMTGIVNEALSKLKSGLGPSIDRGDELELAPRNKTKRKASEDSGCGEQFIAKKRKSLREVVDDNFSNEESSEPTRAPSPLQDDSEGVDVFSDFSMSPGNFLELSSASPAIPATPDSSKRGLKGRTKRRNSKRGKRMPSGQISLSPAQLDRKEKVRNSLRLFNRTRVAKQPTPEGKSIEPSGWNMMKRMVAEALEGPIFNGRDFRMSTFSLKGANSGNTIDDKLSSIQLPSSSPLLKSSPSWKSLAVNNEDQNENPSGKQRRALRRSLSMPEKVGECAKSEEDQEVRKLDSLTPSEEGRLEDDDPNDLKEKTSVFNNDQLPLVDCLISGKCHSLQSQVDVTELGCFHPNETLRIPNGHTSQYRSVRKLVLSFPWASSATEMDPQLKDWEQLTTHTIKRKGARRFGRSLSQESGLRSNEERRLFKKTDENCVDNPTATLKTLNGRNRQVFISRKNITLNNFGSRSLDSECQTSVDKLPLEGPDLDLLDRDALIFENVIVEEAYTYKGSPKCPLPATRLEPISDVVDL</sequence>
<dbReference type="EMBL" id="WNYA01000010">
    <property type="protein sequence ID" value="KAG8552701.1"/>
    <property type="molecule type" value="Genomic_DNA"/>
</dbReference>
<dbReference type="Pfam" id="PF00620">
    <property type="entry name" value="RhoGAP"/>
    <property type="match status" value="1"/>
</dbReference>
<feature type="compositionally biased region" description="Polar residues" evidence="1">
    <location>
        <begin position="407"/>
        <end position="421"/>
    </location>
</feature>
<dbReference type="AlphaFoldDB" id="A0AAV6ZUD0"/>
<dbReference type="GO" id="GO:0007165">
    <property type="term" value="P:signal transduction"/>
    <property type="evidence" value="ECO:0007669"/>
    <property type="project" value="InterPro"/>
</dbReference>
<feature type="compositionally biased region" description="Basic and acidic residues" evidence="1">
    <location>
        <begin position="336"/>
        <end position="345"/>
    </location>
</feature>
<evidence type="ECO:0000313" key="4">
    <source>
        <dbReference type="Proteomes" id="UP000824782"/>
    </source>
</evidence>
<feature type="compositionally biased region" description="Polar residues" evidence="1">
    <location>
        <begin position="559"/>
        <end position="571"/>
    </location>
</feature>
<feature type="region of interest" description="Disordered" evidence="1">
    <location>
        <begin position="530"/>
        <end position="625"/>
    </location>
</feature>
<feature type="region of interest" description="Disordered" evidence="1">
    <location>
        <begin position="330"/>
        <end position="363"/>
    </location>
</feature>
<dbReference type="Proteomes" id="UP000824782">
    <property type="component" value="Unassembled WGS sequence"/>
</dbReference>
<organism evidence="3 4">
    <name type="scientific">Engystomops pustulosus</name>
    <name type="common">Tungara frog</name>
    <name type="synonym">Physalaemus pustulosus</name>
    <dbReference type="NCBI Taxonomy" id="76066"/>
    <lineage>
        <taxon>Eukaryota</taxon>
        <taxon>Metazoa</taxon>
        <taxon>Chordata</taxon>
        <taxon>Craniata</taxon>
        <taxon>Vertebrata</taxon>
        <taxon>Euteleostomi</taxon>
        <taxon>Amphibia</taxon>
        <taxon>Batrachia</taxon>
        <taxon>Anura</taxon>
        <taxon>Neobatrachia</taxon>
        <taxon>Hyloidea</taxon>
        <taxon>Leptodactylidae</taxon>
        <taxon>Leiuperinae</taxon>
        <taxon>Engystomops</taxon>
    </lineage>
</organism>
<feature type="compositionally biased region" description="Low complexity" evidence="1">
    <location>
        <begin position="538"/>
        <end position="558"/>
    </location>
</feature>
<dbReference type="SUPFAM" id="SSF48350">
    <property type="entry name" value="GTPase activation domain, GAP"/>
    <property type="match status" value="1"/>
</dbReference>
<dbReference type="InterPro" id="IPR042869">
    <property type="entry name" value="ARHGAP11A/B"/>
</dbReference>